<dbReference type="GO" id="GO:0005975">
    <property type="term" value="P:carbohydrate metabolic process"/>
    <property type="evidence" value="ECO:0007669"/>
    <property type="project" value="InterPro"/>
</dbReference>
<dbReference type="InterPro" id="IPR008183">
    <property type="entry name" value="Aldose_1/G6P_1-epimerase"/>
</dbReference>
<dbReference type="OrthoDB" id="9795355at2"/>
<accession>A0A3A1VNX8</accession>
<dbReference type="AlphaFoldDB" id="A0A3A1VNX8"/>
<dbReference type="Proteomes" id="UP000266482">
    <property type="component" value="Unassembled WGS sequence"/>
</dbReference>
<dbReference type="InterPro" id="IPR011013">
    <property type="entry name" value="Gal_mutarotase_sf_dom"/>
</dbReference>
<sequence>MNRYEVHTIKDAYTLYELKESSTSSRVLVCPERGGIVISCMLHGTELFYLDRTTFENPDANIRGGNPVLFPICGPVKDSVYEWNGRAYRMNQHGVARVNPWEVVSVSTEGEASVTLRLRANESTREAYPFDFELLFTYALVGGELHIRQTYRNAGKNGSMPFYAGFHPYFAIEGSKNIPYETDATKYVDYNDNVEKPYSGRIDLEPLVESVCLLDAKRSEIAFPVRDGASVRMRYDDSFKYVVIWSVKDRPFVCVEPWMAQPLEMNRREELVMVEPGEERRANLTISLEKDEQQ</sequence>
<dbReference type="EMBL" id="QXQA01000001">
    <property type="protein sequence ID" value="RIX60233.1"/>
    <property type="molecule type" value="Genomic_DNA"/>
</dbReference>
<dbReference type="InterPro" id="IPR014718">
    <property type="entry name" value="GH-type_carb-bd"/>
</dbReference>
<dbReference type="GO" id="GO:0030246">
    <property type="term" value="F:carbohydrate binding"/>
    <property type="evidence" value="ECO:0007669"/>
    <property type="project" value="InterPro"/>
</dbReference>
<dbReference type="SUPFAM" id="SSF74650">
    <property type="entry name" value="Galactose mutarotase-like"/>
    <property type="match status" value="1"/>
</dbReference>
<reference evidence="1 2" key="1">
    <citation type="submission" date="2018-09" db="EMBL/GenBank/DDBJ databases">
        <title>Paenibacillus aracenensis nov. sp. isolated from a cave in southern Spain.</title>
        <authorList>
            <person name="Jurado V."/>
            <person name="Gutierrez-Patricio S."/>
            <person name="Gonzalez-Pimentel J.L."/>
            <person name="Miller A.Z."/>
            <person name="Laiz L."/>
            <person name="Saiz-Jimenez C."/>
        </authorList>
    </citation>
    <scope>NUCLEOTIDE SEQUENCE [LARGE SCALE GENOMIC DNA]</scope>
    <source>
        <strain evidence="1 2">DSM 22867</strain>
    </source>
</reference>
<dbReference type="GO" id="GO:0016853">
    <property type="term" value="F:isomerase activity"/>
    <property type="evidence" value="ECO:0007669"/>
    <property type="project" value="InterPro"/>
</dbReference>
<dbReference type="Gene3D" id="2.70.98.10">
    <property type="match status" value="1"/>
</dbReference>
<organism evidence="1 2">
    <name type="scientific">Paenibacillus nanensis</name>
    <dbReference type="NCBI Taxonomy" id="393251"/>
    <lineage>
        <taxon>Bacteria</taxon>
        <taxon>Bacillati</taxon>
        <taxon>Bacillota</taxon>
        <taxon>Bacilli</taxon>
        <taxon>Bacillales</taxon>
        <taxon>Paenibacillaceae</taxon>
        <taxon>Paenibacillus</taxon>
    </lineage>
</organism>
<comment type="caution">
    <text evidence="1">The sequence shown here is derived from an EMBL/GenBank/DDBJ whole genome shotgun (WGS) entry which is preliminary data.</text>
</comment>
<name>A0A3A1VNX8_9BACL</name>
<protein>
    <submittedName>
        <fullName evidence="1">Aldose epimerase</fullName>
    </submittedName>
</protein>
<dbReference type="Pfam" id="PF01263">
    <property type="entry name" value="Aldose_epim"/>
    <property type="match status" value="1"/>
</dbReference>
<evidence type="ECO:0000313" key="2">
    <source>
        <dbReference type="Proteomes" id="UP000266482"/>
    </source>
</evidence>
<dbReference type="PANTHER" id="PTHR11122">
    <property type="entry name" value="APOSPORY-ASSOCIATED PROTEIN C-RELATED"/>
    <property type="match status" value="1"/>
</dbReference>
<dbReference type="PANTHER" id="PTHR11122:SF13">
    <property type="entry name" value="GLUCOSE-6-PHOSPHATE 1-EPIMERASE"/>
    <property type="match status" value="1"/>
</dbReference>
<evidence type="ECO:0000313" key="1">
    <source>
        <dbReference type="EMBL" id="RIX60233.1"/>
    </source>
</evidence>
<gene>
    <name evidence="1" type="ORF">D3P08_01245</name>
</gene>
<dbReference type="RefSeq" id="WP_119597608.1">
    <property type="nucleotide sequence ID" value="NZ_QXQA01000001.1"/>
</dbReference>
<proteinExistence type="predicted"/>
<keyword evidence="2" id="KW-1185">Reference proteome</keyword>